<comment type="caution">
    <text evidence="2">The sequence shown here is derived from an EMBL/GenBank/DDBJ whole genome shotgun (WGS) entry which is preliminary data.</text>
</comment>
<proteinExistence type="predicted"/>
<evidence type="ECO:0000313" key="3">
    <source>
        <dbReference type="Proteomes" id="UP000306196"/>
    </source>
</evidence>
<dbReference type="GO" id="GO:0043164">
    <property type="term" value="P:Gram-negative-bacterium-type cell wall biogenesis"/>
    <property type="evidence" value="ECO:0007669"/>
    <property type="project" value="TreeGrafter"/>
</dbReference>
<dbReference type="Gene3D" id="3.40.50.620">
    <property type="entry name" value="HUPs"/>
    <property type="match status" value="1"/>
</dbReference>
<dbReference type="InterPro" id="IPR014729">
    <property type="entry name" value="Rossmann-like_a/b/a_fold"/>
</dbReference>
<accession>A0A5R8KEC2</accession>
<dbReference type="CDD" id="cd06259">
    <property type="entry name" value="YdcF-like"/>
    <property type="match status" value="1"/>
</dbReference>
<organism evidence="2 3">
    <name type="scientific">Phragmitibacter flavus</name>
    <dbReference type="NCBI Taxonomy" id="2576071"/>
    <lineage>
        <taxon>Bacteria</taxon>
        <taxon>Pseudomonadati</taxon>
        <taxon>Verrucomicrobiota</taxon>
        <taxon>Verrucomicrobiia</taxon>
        <taxon>Verrucomicrobiales</taxon>
        <taxon>Verrucomicrobiaceae</taxon>
        <taxon>Phragmitibacter</taxon>
    </lineage>
</organism>
<dbReference type="PANTHER" id="PTHR30336:SF4">
    <property type="entry name" value="ENVELOPE BIOGENESIS FACTOR ELYC"/>
    <property type="match status" value="1"/>
</dbReference>
<dbReference type="GO" id="GO:0000270">
    <property type="term" value="P:peptidoglycan metabolic process"/>
    <property type="evidence" value="ECO:0007669"/>
    <property type="project" value="TreeGrafter"/>
</dbReference>
<reference evidence="2 3" key="1">
    <citation type="submission" date="2019-05" db="EMBL/GenBank/DDBJ databases">
        <title>Verrucobacter flavum gen. nov., sp. nov. a new member of the family Verrucomicrobiaceae.</title>
        <authorList>
            <person name="Szuroczki S."/>
            <person name="Abbaszade G."/>
            <person name="Szabo A."/>
            <person name="Felfoldi T."/>
            <person name="Schumann P."/>
            <person name="Boka K."/>
            <person name="Keki Z."/>
            <person name="Toumi M."/>
            <person name="Toth E."/>
        </authorList>
    </citation>
    <scope>NUCLEOTIDE SEQUENCE [LARGE SCALE GENOMIC DNA]</scope>
    <source>
        <strain evidence="2 3">MG-N-17</strain>
    </source>
</reference>
<gene>
    <name evidence="2" type="ORF">FEM03_14500</name>
</gene>
<dbReference type="OrthoDB" id="420315at2"/>
<feature type="domain" description="DUF218" evidence="1">
    <location>
        <begin position="45"/>
        <end position="156"/>
    </location>
</feature>
<keyword evidence="3" id="KW-1185">Reference proteome</keyword>
<dbReference type="RefSeq" id="WP_138086994.1">
    <property type="nucleotide sequence ID" value="NZ_VAUV01000010.1"/>
</dbReference>
<dbReference type="InterPro" id="IPR051599">
    <property type="entry name" value="Cell_Envelope_Assoc"/>
</dbReference>
<dbReference type="PANTHER" id="PTHR30336">
    <property type="entry name" value="INNER MEMBRANE PROTEIN, PROBABLE PERMEASE"/>
    <property type="match status" value="1"/>
</dbReference>
<protein>
    <submittedName>
        <fullName evidence="2">YdcF family protein</fullName>
    </submittedName>
</protein>
<dbReference type="GO" id="GO:0005886">
    <property type="term" value="C:plasma membrane"/>
    <property type="evidence" value="ECO:0007669"/>
    <property type="project" value="TreeGrafter"/>
</dbReference>
<sequence length="190" mass="21377">MLMSFRLKTSTLCVTAVSIIVAALSWIQWGNWPNAVPIDPSWKPDLVLVLGGGDEARSREALRWHSRFPGLPIVVTGDGGTILRELTEAGVPNGLILHEQNATSTHENADFTDPIIDAMPEVRRVLLITNWFHAARSLAVFRKRQPEREFAVAFETASQVPNPWEVKSQRRERLAALFYLFRYGVNPFSP</sequence>
<dbReference type="InterPro" id="IPR003848">
    <property type="entry name" value="DUF218"/>
</dbReference>
<dbReference type="AlphaFoldDB" id="A0A5R8KEC2"/>
<dbReference type="EMBL" id="VAUV01000010">
    <property type="protein sequence ID" value="TLD69939.1"/>
    <property type="molecule type" value="Genomic_DNA"/>
</dbReference>
<dbReference type="Pfam" id="PF02698">
    <property type="entry name" value="DUF218"/>
    <property type="match status" value="1"/>
</dbReference>
<evidence type="ECO:0000259" key="1">
    <source>
        <dbReference type="Pfam" id="PF02698"/>
    </source>
</evidence>
<evidence type="ECO:0000313" key="2">
    <source>
        <dbReference type="EMBL" id="TLD69939.1"/>
    </source>
</evidence>
<name>A0A5R8KEC2_9BACT</name>
<dbReference type="Proteomes" id="UP000306196">
    <property type="component" value="Unassembled WGS sequence"/>
</dbReference>